<keyword evidence="4" id="KW-0560">Oxidoreductase</keyword>
<dbReference type="Pfam" id="PF00067">
    <property type="entry name" value="p450"/>
    <property type="match status" value="1"/>
</dbReference>
<dbReference type="PROSITE" id="PS00086">
    <property type="entry name" value="CYTOCHROME_P450"/>
    <property type="match status" value="1"/>
</dbReference>
<evidence type="ECO:0000313" key="5">
    <source>
        <dbReference type="EMBL" id="GBG31584.1"/>
    </source>
</evidence>
<dbReference type="Proteomes" id="UP000241890">
    <property type="component" value="Unassembled WGS sequence"/>
</dbReference>
<dbReference type="OrthoDB" id="6480556at2759"/>
<evidence type="ECO:0000256" key="2">
    <source>
        <dbReference type="ARBA" id="ARBA00010617"/>
    </source>
</evidence>
<feature type="binding site" description="axial binding residue" evidence="3">
    <location>
        <position position="437"/>
    </location>
    <ligand>
        <name>heme</name>
        <dbReference type="ChEBI" id="CHEBI:30413"/>
    </ligand>
    <ligandPart>
        <name>Fe</name>
        <dbReference type="ChEBI" id="CHEBI:18248"/>
    </ligandPart>
</feature>
<dbReference type="PRINTS" id="PR00385">
    <property type="entry name" value="P450"/>
</dbReference>
<evidence type="ECO:0000256" key="1">
    <source>
        <dbReference type="ARBA" id="ARBA00001971"/>
    </source>
</evidence>
<dbReference type="SUPFAM" id="SSF48264">
    <property type="entry name" value="Cytochrome P450"/>
    <property type="match status" value="1"/>
</dbReference>
<dbReference type="GO" id="GO:0020037">
    <property type="term" value="F:heme binding"/>
    <property type="evidence" value="ECO:0007669"/>
    <property type="project" value="InterPro"/>
</dbReference>
<dbReference type="PANTHER" id="PTHR24305">
    <property type="entry name" value="CYTOCHROME P450"/>
    <property type="match status" value="1"/>
</dbReference>
<dbReference type="InterPro" id="IPR036396">
    <property type="entry name" value="Cyt_P450_sf"/>
</dbReference>
<accession>A0A2R5GUL6</accession>
<dbReference type="GO" id="GO:0004497">
    <property type="term" value="F:monooxygenase activity"/>
    <property type="evidence" value="ECO:0007669"/>
    <property type="project" value="UniProtKB-KW"/>
</dbReference>
<dbReference type="GO" id="GO:0016705">
    <property type="term" value="F:oxidoreductase activity, acting on paired donors, with incorporation or reduction of molecular oxygen"/>
    <property type="evidence" value="ECO:0007669"/>
    <property type="project" value="InterPro"/>
</dbReference>
<organism evidence="5 6">
    <name type="scientific">Hondaea fermentalgiana</name>
    <dbReference type="NCBI Taxonomy" id="2315210"/>
    <lineage>
        <taxon>Eukaryota</taxon>
        <taxon>Sar</taxon>
        <taxon>Stramenopiles</taxon>
        <taxon>Bigyra</taxon>
        <taxon>Labyrinthulomycetes</taxon>
        <taxon>Thraustochytrida</taxon>
        <taxon>Thraustochytriidae</taxon>
        <taxon>Hondaea</taxon>
    </lineage>
</organism>
<dbReference type="Gene3D" id="1.10.630.10">
    <property type="entry name" value="Cytochrome P450"/>
    <property type="match status" value="1"/>
</dbReference>
<gene>
    <name evidence="5" type="ORF">FCC1311_066711</name>
</gene>
<sequence length="494" mass="55092">MDAPLDFEEIPTAEIGLEPTYKPQVADPFMRLDSLRMLMGNPSIFRVISEAADGKVDSVYVHDAEALHQVLEGEDGLWLKGPQTIEPFRSVVPLHLIALDGQEHTKLRRAAQRSMNDQVQSRVTRVAYKHALRLRAFWARRIRESARPDRSHETIALDRAVRATTTDIITELVLGEPWGSLTGLDRRKIDPRVSALRQLMIVLHWRIVDMTNRDWRTQPSGTGAATGPLNVLKPLLREAIEQARAAAPLKSEQDRDEAPWVKLFVDDPAGLSDDEVENLCLTFLTMGHENISTSISWCLIHLAENPDVQDRIRSEVLQSGLFATGSRGPTKTDWDAIEKMQDIPAWTALQRLKSLEAAFLESARLMPSVAVVTRRPARDTVLLGHRIPKDQEVIFSLYGYHRDTSLFGKKAGSFQCPRAHLRDDAPPRPFGGGARICIGRPLSSVESKAIVAALLAEFSLSSTSPEDVRPYNFVSLRPGAHRIVFRALSAAPSL</sequence>
<dbReference type="PRINTS" id="PR00463">
    <property type="entry name" value="EP450I"/>
</dbReference>
<keyword evidence="3 4" id="KW-0349">Heme</keyword>
<dbReference type="AlphaFoldDB" id="A0A2R5GUL6"/>
<evidence type="ECO:0000256" key="4">
    <source>
        <dbReference type="RuleBase" id="RU000461"/>
    </source>
</evidence>
<reference evidence="5 6" key="1">
    <citation type="submission" date="2017-12" db="EMBL/GenBank/DDBJ databases">
        <title>Sequencing, de novo assembly and annotation of complete genome of a new Thraustochytrid species, strain FCC1311.</title>
        <authorList>
            <person name="Sedici K."/>
            <person name="Godart F."/>
            <person name="Aiese Cigliano R."/>
            <person name="Sanseverino W."/>
            <person name="Barakat M."/>
            <person name="Ortet P."/>
            <person name="Marechal E."/>
            <person name="Cagnac O."/>
            <person name="Amato A."/>
        </authorList>
    </citation>
    <scope>NUCLEOTIDE SEQUENCE [LARGE SCALE GENOMIC DNA]</scope>
</reference>
<comment type="similarity">
    <text evidence="2 4">Belongs to the cytochrome P450 family.</text>
</comment>
<keyword evidence="3 4" id="KW-0479">Metal-binding</keyword>
<keyword evidence="4" id="KW-0503">Monooxygenase</keyword>
<keyword evidence="6" id="KW-1185">Reference proteome</keyword>
<dbReference type="EMBL" id="BEYU01000100">
    <property type="protein sequence ID" value="GBG31584.1"/>
    <property type="molecule type" value="Genomic_DNA"/>
</dbReference>
<dbReference type="PANTHER" id="PTHR24305:SF166">
    <property type="entry name" value="CYTOCHROME P450 12A4, MITOCHONDRIAL-RELATED"/>
    <property type="match status" value="1"/>
</dbReference>
<dbReference type="CDD" id="cd00302">
    <property type="entry name" value="cytochrome_P450"/>
    <property type="match status" value="1"/>
</dbReference>
<name>A0A2R5GUL6_9STRA</name>
<comment type="cofactor">
    <cofactor evidence="1 3">
        <name>heme</name>
        <dbReference type="ChEBI" id="CHEBI:30413"/>
    </cofactor>
</comment>
<dbReference type="InterPro" id="IPR001128">
    <property type="entry name" value="Cyt_P450"/>
</dbReference>
<dbReference type="InterPro" id="IPR050121">
    <property type="entry name" value="Cytochrome_P450_monoxygenase"/>
</dbReference>
<dbReference type="InParanoid" id="A0A2R5GUL6"/>
<dbReference type="GO" id="GO:0005506">
    <property type="term" value="F:iron ion binding"/>
    <property type="evidence" value="ECO:0007669"/>
    <property type="project" value="InterPro"/>
</dbReference>
<dbReference type="InterPro" id="IPR002401">
    <property type="entry name" value="Cyt_P450_E_grp-I"/>
</dbReference>
<evidence type="ECO:0000256" key="3">
    <source>
        <dbReference type="PIRSR" id="PIRSR602401-1"/>
    </source>
</evidence>
<protein>
    <submittedName>
        <fullName evidence="5">Cytochrome P450 714B1</fullName>
    </submittedName>
</protein>
<dbReference type="InterPro" id="IPR017972">
    <property type="entry name" value="Cyt_P450_CS"/>
</dbReference>
<keyword evidence="3 4" id="KW-0408">Iron</keyword>
<proteinExistence type="inferred from homology"/>
<evidence type="ECO:0000313" key="6">
    <source>
        <dbReference type="Proteomes" id="UP000241890"/>
    </source>
</evidence>
<comment type="caution">
    <text evidence="5">The sequence shown here is derived from an EMBL/GenBank/DDBJ whole genome shotgun (WGS) entry which is preliminary data.</text>
</comment>